<evidence type="ECO:0000259" key="3">
    <source>
        <dbReference type="Pfam" id="PF24883"/>
    </source>
</evidence>
<gene>
    <name evidence="4" type="ORF">TWF718_010815</name>
</gene>
<feature type="domain" description="Nephrocystin 3-like N-terminal" evidence="3">
    <location>
        <begin position="363"/>
        <end position="535"/>
    </location>
</feature>
<dbReference type="PROSITE" id="PS50294">
    <property type="entry name" value="WD_REPEATS_REGION"/>
    <property type="match status" value="1"/>
</dbReference>
<dbReference type="Gene3D" id="3.40.50.300">
    <property type="entry name" value="P-loop containing nucleotide triphosphate hydrolases"/>
    <property type="match status" value="1"/>
</dbReference>
<protein>
    <recommendedName>
        <fullName evidence="3">Nephrocystin 3-like N-terminal domain-containing protein</fullName>
    </recommendedName>
</protein>
<organism evidence="4 5">
    <name type="scientific">Orbilia javanica</name>
    <dbReference type="NCBI Taxonomy" id="47235"/>
    <lineage>
        <taxon>Eukaryota</taxon>
        <taxon>Fungi</taxon>
        <taxon>Dikarya</taxon>
        <taxon>Ascomycota</taxon>
        <taxon>Pezizomycotina</taxon>
        <taxon>Orbiliomycetes</taxon>
        <taxon>Orbiliales</taxon>
        <taxon>Orbiliaceae</taxon>
        <taxon>Orbilia</taxon>
    </lineage>
</organism>
<evidence type="ECO:0000256" key="2">
    <source>
        <dbReference type="PROSITE-ProRule" id="PRU00221"/>
    </source>
</evidence>
<accession>A0AAN8MGD2</accession>
<feature type="repeat" description="WD" evidence="2">
    <location>
        <begin position="917"/>
        <end position="958"/>
    </location>
</feature>
<dbReference type="SUPFAM" id="SSF53167">
    <property type="entry name" value="Purine and uridine phosphorylases"/>
    <property type="match status" value="1"/>
</dbReference>
<dbReference type="InterPro" id="IPR056884">
    <property type="entry name" value="NPHP3-like_N"/>
</dbReference>
<dbReference type="Proteomes" id="UP001313282">
    <property type="component" value="Unassembled WGS sequence"/>
</dbReference>
<dbReference type="InterPro" id="IPR001680">
    <property type="entry name" value="WD40_rpt"/>
</dbReference>
<reference evidence="4 5" key="1">
    <citation type="submission" date="2019-10" db="EMBL/GenBank/DDBJ databases">
        <authorList>
            <person name="Palmer J.M."/>
        </authorList>
    </citation>
    <scope>NUCLEOTIDE SEQUENCE [LARGE SCALE GENOMIC DNA]</scope>
    <source>
        <strain evidence="4 5">TWF718</strain>
    </source>
</reference>
<dbReference type="InterPro" id="IPR035994">
    <property type="entry name" value="Nucleoside_phosphorylase_sf"/>
</dbReference>
<dbReference type="PANTHER" id="PTHR46082:SF11">
    <property type="entry name" value="AAA+ ATPASE DOMAIN-CONTAINING PROTEIN-RELATED"/>
    <property type="match status" value="1"/>
</dbReference>
<dbReference type="InterPro" id="IPR011047">
    <property type="entry name" value="Quinoprotein_ADH-like_sf"/>
</dbReference>
<dbReference type="Gene3D" id="2.130.10.10">
    <property type="entry name" value="YVTN repeat-like/Quinoprotein amine dehydrogenase"/>
    <property type="match status" value="3"/>
</dbReference>
<dbReference type="SUPFAM" id="SSF50998">
    <property type="entry name" value="Quinoprotein alcohol dehydrogenase-like"/>
    <property type="match status" value="1"/>
</dbReference>
<evidence type="ECO:0000313" key="5">
    <source>
        <dbReference type="Proteomes" id="UP001313282"/>
    </source>
</evidence>
<keyword evidence="1" id="KW-0677">Repeat</keyword>
<dbReference type="PROSITE" id="PS50082">
    <property type="entry name" value="WD_REPEATS_2"/>
    <property type="match status" value="1"/>
</dbReference>
<dbReference type="GO" id="GO:0009116">
    <property type="term" value="P:nucleoside metabolic process"/>
    <property type="evidence" value="ECO:0007669"/>
    <property type="project" value="InterPro"/>
</dbReference>
<dbReference type="InterPro" id="IPR015943">
    <property type="entry name" value="WD40/YVTN_repeat-like_dom_sf"/>
</dbReference>
<dbReference type="InterPro" id="IPR036322">
    <property type="entry name" value="WD40_repeat_dom_sf"/>
</dbReference>
<dbReference type="Gene3D" id="3.40.50.1580">
    <property type="entry name" value="Nucleoside phosphorylase domain"/>
    <property type="match status" value="1"/>
</dbReference>
<dbReference type="Pfam" id="PF24883">
    <property type="entry name" value="NPHP3_N"/>
    <property type="match status" value="1"/>
</dbReference>
<dbReference type="SMART" id="SM00320">
    <property type="entry name" value="WD40"/>
    <property type="match status" value="5"/>
</dbReference>
<keyword evidence="2" id="KW-0853">WD repeat</keyword>
<sequence length="1598" mass="178217">MEHQIGPSDYKIGWICALPLEFTAAIAVLEATHPDLPRNESDTNAYKFGRVGHYNIIVAGLPSGVYGLCSATTVATNLRRSFPSVANCLVVGIGGGAPLLPKNDIRLGDVVVSHPTPGHGGVIQYDYGKTVQSGKFEQTGVVNKPPDIFLAAITKLKSEYPPLGTKCLGHAVSHVLESGRVPRSFFPPEAMGDCDKLFKESYDHPPDHEACDFCDPEMVVDRVHRPSNGPEIHYGLIASANQVMKHGLTRDRLSKEKNILCFEMEAAGVMNSLPSLVIRGICDYSDSHKNKRWQLYAALVAAVYARELLLQLGPPPASKKRKGRDVGSVETKDIFECLEALGGTNPADDKIRIEQSKDKLIEGSYYWLLNDYNFHKWLLTAERPILRISGDPGKGKTMIMIGMVDYLSGIFDQQTGTRVAMSYFFCQATDDRLNNATSVLKGIISQLVSDPRYPSLARHIKSEIDIRGKSCFTGTNSILTLQRLLLKICADPQYDIFCFMIDALDECTGDLEKLLQLICSTSAETRKIRWFTTSRNNPEIESSFEYAGSQLQISLELNNENVGATIQAYIEYKMLELSTKKRYSKEIQETVGMILREKAGGTFLWAHLACKELEKVYSYNAVETLNRLPRGLAEFYKGMLESIRDTDYGDVNTSSQILSAAVVAFRPLSLREMVTVAGLSPATEEHDIEVQIKKCGSFLATQNNTIFFVHQSAKDFLVSQIGSALIMASGLGSQHRQIVDRCLQQLQGELKMDICGLNDPGFQIRELKDHQRDSVIHLRYACYYWVNHLASVEPPTSESEVVLRFLEKNLLHWMELMVVLDPTFRIVSLVKDLERIMESTPNKKLKLLLYDLKRFSQYHQAAISEAPLQLYSSLLAFSPWDSVIRSLFRAIIPKWLPGALSSLGTWGSLVRIFEGQSSIHQQRIRRASLSGNGQMLANATYDGRVDLWDISSGSLLFCLTPPETGRVESLQFSPDNRLLSIVTAHGWHKPKSVRIWNTASGENSYTWDVPGGYEYQPSCVWAGSAFKLIYACNPTSLLVLHINGAAGSHTTAEPFAPAKIDSNVFNGVFGLPRVSLACNSLGDCVASTSGDGNIPCVLLWDAPSRSFLRAIDFAFKSGPTEVTMCFSPRNELLVATKDMLYRLNHDRDSKEDTFPLESELVPQFLNNGSRIVSFAERQDGKPGAHLKFYDVHSGRCLQSLVLDDGSLEMEEPVLMFLNSNATQWFSSFWNSQNVYMYDISTEGDKEINDDVMQHGEEKNENEKQERRTQLPGLYPLFSNPDNIAVSPEGRYVATCHWGSIVLWDQDPFLRVVFLCRITEDALQDVGASEPVLRDLNYLGFSPESEFLIYVLGGYIKVWDICSRFLLCSLRVRDYFWTPMKEGATDPGGASEASAAKSTTRNGVDETAVSILSADISTTGKIAILLSSAEVQVRSFNPPAAPEQSCLLARFMTKDIPKPFTDLLDDGDLYTLKFSSNGLLLMVTENSKSELWDLTDCRCLMEFDREEKPGFAAYCQPAFSQNSQIIALPYYSLGGEEFWYTIQVWNTASRVASRFADIDIGLTRNSTDLRSTPFTIDSRYVVGYGIEDGDFSISRQGMK</sequence>
<name>A0AAN8MGD2_9PEZI</name>
<dbReference type="GO" id="GO:0003824">
    <property type="term" value="F:catalytic activity"/>
    <property type="evidence" value="ECO:0007669"/>
    <property type="project" value="InterPro"/>
</dbReference>
<dbReference type="EMBL" id="JAVHNR010000009">
    <property type="protein sequence ID" value="KAK6332989.1"/>
    <property type="molecule type" value="Genomic_DNA"/>
</dbReference>
<comment type="caution">
    <text evidence="4">The sequence shown here is derived from an EMBL/GenBank/DDBJ whole genome shotgun (WGS) entry which is preliminary data.</text>
</comment>
<dbReference type="InterPro" id="IPR053137">
    <property type="entry name" value="NLR-like"/>
</dbReference>
<dbReference type="SUPFAM" id="SSF50978">
    <property type="entry name" value="WD40 repeat-like"/>
    <property type="match status" value="1"/>
</dbReference>
<evidence type="ECO:0000256" key="1">
    <source>
        <dbReference type="ARBA" id="ARBA00022737"/>
    </source>
</evidence>
<proteinExistence type="predicted"/>
<dbReference type="PANTHER" id="PTHR46082">
    <property type="entry name" value="ATP/GTP-BINDING PROTEIN-RELATED"/>
    <property type="match status" value="1"/>
</dbReference>
<evidence type="ECO:0000313" key="4">
    <source>
        <dbReference type="EMBL" id="KAK6332989.1"/>
    </source>
</evidence>
<dbReference type="InterPro" id="IPR027417">
    <property type="entry name" value="P-loop_NTPase"/>
</dbReference>
<keyword evidence="5" id="KW-1185">Reference proteome</keyword>